<dbReference type="PANTHER" id="PTHR30185">
    <property type="entry name" value="CRYPTIC BETA-GLUCOSIDE BGL OPERON ANTITERMINATOR"/>
    <property type="match status" value="1"/>
</dbReference>
<sequence>MNFIDLLDDKEQRLLTIFHHCVTQGSITIDELLSNIHVSKPTLFSYIQEINDYHYPKYNSNILFSNSNQIFIKNNLNMDLLIFYKDLAKTSIPATILSQLFLKGTLSISELAEACHCSTVLLYRKIKKLNLFLESYNIQILLSPVRLCGAEEQIRYIYKCFFWSIYRGMEWPFVNLPRQELLDLVQKKTPFLLSYQASVMKESILYDIAIIMTRRKMNYFVSHIITQNMNSPLTKILSSFESLNKSQRLPSISKFENSYILALLEIPSFVSNDPSVTNEMYHFYQHQNHISYEMLVFVMQILKQYLTPSDYLKINNPSFKMDVIRTFFILFYFEGDKNNFFPFSKKQHKTNLYLKQLIFHITEKARNIHPLLYKKEAFWAERLSKILETTLSFKKYLPEISILIDTDIDALDNRLIGQIKKFGYNCSFSNFSNPSQLDEYDLLLSNAISAYNMNEVFIFFHQQLTPFDCTLLEKKLHDLTIKKIAHTFTF</sequence>
<dbReference type="RefSeq" id="WP_185346552.1">
    <property type="nucleotide sequence ID" value="NZ_JAASTU010000004.1"/>
</dbReference>
<comment type="caution">
    <text evidence="4">The sequence shown here is derived from an EMBL/GenBank/DDBJ whole genome shotgun (WGS) entry which is preliminary data.</text>
</comment>
<evidence type="ECO:0000256" key="1">
    <source>
        <dbReference type="ARBA" id="ARBA00023015"/>
    </source>
</evidence>
<evidence type="ECO:0000313" key="4">
    <source>
        <dbReference type="EMBL" id="MBC1509414.1"/>
    </source>
</evidence>
<protein>
    <submittedName>
        <fullName evidence="4">Helix-turn-helix domain-containing protein</fullName>
    </submittedName>
</protein>
<organism evidence="4 5">
    <name type="scientific">Listeria immobilis</name>
    <dbReference type="NCBI Taxonomy" id="2713502"/>
    <lineage>
        <taxon>Bacteria</taxon>
        <taxon>Bacillati</taxon>
        <taxon>Bacillota</taxon>
        <taxon>Bacilli</taxon>
        <taxon>Bacillales</taxon>
        <taxon>Listeriaceae</taxon>
        <taxon>Listeria</taxon>
    </lineage>
</organism>
<dbReference type="Gene3D" id="1.10.10.10">
    <property type="entry name" value="Winged helix-like DNA-binding domain superfamily/Winged helix DNA-binding domain"/>
    <property type="match status" value="1"/>
</dbReference>
<dbReference type="Pfam" id="PF05043">
    <property type="entry name" value="Mga"/>
    <property type="match status" value="1"/>
</dbReference>
<dbReference type="EMBL" id="JAASUB010000006">
    <property type="protein sequence ID" value="MBC1509414.1"/>
    <property type="molecule type" value="Genomic_DNA"/>
</dbReference>
<proteinExistence type="predicted"/>
<accession>A0ABR6SUP9</accession>
<dbReference type="InterPro" id="IPR036388">
    <property type="entry name" value="WH-like_DNA-bd_sf"/>
</dbReference>
<dbReference type="InterPro" id="IPR007737">
    <property type="entry name" value="Mga_HTH"/>
</dbReference>
<dbReference type="PANTHER" id="PTHR30185:SF18">
    <property type="entry name" value="TRANSCRIPTIONAL REGULATOR MTLR"/>
    <property type="match status" value="1"/>
</dbReference>
<evidence type="ECO:0000256" key="2">
    <source>
        <dbReference type="ARBA" id="ARBA00023163"/>
    </source>
</evidence>
<dbReference type="Proteomes" id="UP000587800">
    <property type="component" value="Unassembled WGS sequence"/>
</dbReference>
<feature type="domain" description="Mga helix-turn-helix" evidence="3">
    <location>
        <begin position="78"/>
        <end position="162"/>
    </location>
</feature>
<dbReference type="InterPro" id="IPR050661">
    <property type="entry name" value="BglG_antiterminators"/>
</dbReference>
<keyword evidence="5" id="KW-1185">Reference proteome</keyword>
<evidence type="ECO:0000259" key="3">
    <source>
        <dbReference type="Pfam" id="PF05043"/>
    </source>
</evidence>
<name>A0ABR6SUP9_9LIST</name>
<evidence type="ECO:0000313" key="5">
    <source>
        <dbReference type="Proteomes" id="UP000587800"/>
    </source>
</evidence>
<reference evidence="4 5" key="1">
    <citation type="submission" date="2020-03" db="EMBL/GenBank/DDBJ databases">
        <title>Soil Listeria distribution.</title>
        <authorList>
            <person name="Liao J."/>
            <person name="Wiedmann M."/>
        </authorList>
    </citation>
    <scope>NUCLEOTIDE SEQUENCE [LARGE SCALE GENOMIC DNA]</scope>
    <source>
        <strain evidence="4 5">FSL L7-1515</strain>
    </source>
</reference>
<keyword evidence="1" id="KW-0805">Transcription regulation</keyword>
<gene>
    <name evidence="4" type="ORF">HCJ59_05850</name>
</gene>
<keyword evidence="2" id="KW-0804">Transcription</keyword>